<feature type="compositionally biased region" description="Basic and acidic residues" evidence="7">
    <location>
        <begin position="60"/>
        <end position="111"/>
    </location>
</feature>
<dbReference type="PRINTS" id="PR00463">
    <property type="entry name" value="EP450I"/>
</dbReference>
<sequence>MNKSNKDDGEKHMIPFGLGRRGCPGEGLAMKMVGLALGALIQCFEWGRVGGEEVDMSWEGARKQRERRVEAGRGRRAEGAQREDTEEGVRELERKGEGEREREIGRKGGGG</sequence>
<evidence type="ECO:0000256" key="6">
    <source>
        <dbReference type="RuleBase" id="RU000461"/>
    </source>
</evidence>
<keyword evidence="2" id="KW-0812">Transmembrane</keyword>
<dbReference type="InterPro" id="IPR002401">
    <property type="entry name" value="Cyt_P450_E_grp-I"/>
</dbReference>
<keyword evidence="4" id="KW-1133">Transmembrane helix</keyword>
<dbReference type="InterPro" id="IPR017972">
    <property type="entry name" value="Cyt_P450_CS"/>
</dbReference>
<dbReference type="InterPro" id="IPR036396">
    <property type="entry name" value="Cyt_P450_sf"/>
</dbReference>
<keyword evidence="6" id="KW-0349">Heme</keyword>
<comment type="caution">
    <text evidence="8">The sequence shown here is derived from an EMBL/GenBank/DDBJ whole genome shotgun (WGS) entry which is preliminary data.</text>
</comment>
<keyword evidence="6" id="KW-0560">Oxidoreductase</keyword>
<feature type="compositionally biased region" description="Basic and acidic residues" evidence="7">
    <location>
        <begin position="1"/>
        <end position="13"/>
    </location>
</feature>
<dbReference type="GO" id="GO:0016020">
    <property type="term" value="C:membrane"/>
    <property type="evidence" value="ECO:0007669"/>
    <property type="project" value="UniProtKB-SubCell"/>
</dbReference>
<evidence type="ECO:0000313" key="9">
    <source>
        <dbReference type="Proteomes" id="UP001180020"/>
    </source>
</evidence>
<dbReference type="AlphaFoldDB" id="A0AAV9CU62"/>
<dbReference type="PANTHER" id="PTHR24298:SF901">
    <property type="entry name" value="CYTOCHROME P450, FAMILY 81, SUBFAMILY D, POLYPEPTIDE 8"/>
    <property type="match status" value="1"/>
</dbReference>
<organism evidence="8 9">
    <name type="scientific">Acorus calamus</name>
    <name type="common">Sweet flag</name>
    <dbReference type="NCBI Taxonomy" id="4465"/>
    <lineage>
        <taxon>Eukaryota</taxon>
        <taxon>Viridiplantae</taxon>
        <taxon>Streptophyta</taxon>
        <taxon>Embryophyta</taxon>
        <taxon>Tracheophyta</taxon>
        <taxon>Spermatophyta</taxon>
        <taxon>Magnoliopsida</taxon>
        <taxon>Liliopsida</taxon>
        <taxon>Acoraceae</taxon>
        <taxon>Acorus</taxon>
    </lineage>
</organism>
<evidence type="ECO:0000256" key="5">
    <source>
        <dbReference type="ARBA" id="ARBA00023136"/>
    </source>
</evidence>
<keyword evidence="5" id="KW-0472">Membrane</keyword>
<dbReference type="InterPro" id="IPR051103">
    <property type="entry name" value="Plant_metabolite_P450s"/>
</dbReference>
<evidence type="ECO:0000313" key="8">
    <source>
        <dbReference type="EMBL" id="KAK1292360.1"/>
    </source>
</evidence>
<reference evidence="8" key="2">
    <citation type="submission" date="2023-06" db="EMBL/GenBank/DDBJ databases">
        <authorList>
            <person name="Ma L."/>
            <person name="Liu K.-W."/>
            <person name="Li Z."/>
            <person name="Hsiao Y.-Y."/>
            <person name="Qi Y."/>
            <person name="Fu T."/>
            <person name="Tang G."/>
            <person name="Zhang D."/>
            <person name="Sun W.-H."/>
            <person name="Liu D.-K."/>
            <person name="Li Y."/>
            <person name="Chen G.-Z."/>
            <person name="Liu X.-D."/>
            <person name="Liao X.-Y."/>
            <person name="Jiang Y.-T."/>
            <person name="Yu X."/>
            <person name="Hao Y."/>
            <person name="Huang J."/>
            <person name="Zhao X.-W."/>
            <person name="Ke S."/>
            <person name="Chen Y.-Y."/>
            <person name="Wu W.-L."/>
            <person name="Hsu J.-L."/>
            <person name="Lin Y.-F."/>
            <person name="Huang M.-D."/>
            <person name="Li C.-Y."/>
            <person name="Huang L."/>
            <person name="Wang Z.-W."/>
            <person name="Zhao X."/>
            <person name="Zhong W.-Y."/>
            <person name="Peng D.-H."/>
            <person name="Ahmad S."/>
            <person name="Lan S."/>
            <person name="Zhang J.-S."/>
            <person name="Tsai W.-C."/>
            <person name="Van De Peer Y."/>
            <person name="Liu Z.-J."/>
        </authorList>
    </citation>
    <scope>NUCLEOTIDE SEQUENCE</scope>
    <source>
        <strain evidence="8">CP</strain>
        <tissue evidence="8">Leaves</tissue>
    </source>
</reference>
<dbReference type="GO" id="GO:0005506">
    <property type="term" value="F:iron ion binding"/>
    <property type="evidence" value="ECO:0007669"/>
    <property type="project" value="InterPro"/>
</dbReference>
<dbReference type="InterPro" id="IPR001128">
    <property type="entry name" value="Cyt_P450"/>
</dbReference>
<evidence type="ECO:0000256" key="4">
    <source>
        <dbReference type="ARBA" id="ARBA00022989"/>
    </source>
</evidence>
<comment type="similarity">
    <text evidence="6">Belongs to the cytochrome P450 family.</text>
</comment>
<keyword evidence="9" id="KW-1185">Reference proteome</keyword>
<evidence type="ECO:0000256" key="3">
    <source>
        <dbReference type="ARBA" id="ARBA00022723"/>
    </source>
</evidence>
<evidence type="ECO:0000256" key="7">
    <source>
        <dbReference type="SAM" id="MobiDB-lite"/>
    </source>
</evidence>
<keyword evidence="3 6" id="KW-0479">Metal-binding</keyword>
<name>A0AAV9CU62_ACOCL</name>
<dbReference type="Pfam" id="PF00067">
    <property type="entry name" value="p450"/>
    <property type="match status" value="1"/>
</dbReference>
<dbReference type="Proteomes" id="UP001180020">
    <property type="component" value="Unassembled WGS sequence"/>
</dbReference>
<evidence type="ECO:0000256" key="1">
    <source>
        <dbReference type="ARBA" id="ARBA00004167"/>
    </source>
</evidence>
<dbReference type="PANTHER" id="PTHR24298">
    <property type="entry name" value="FLAVONOID 3'-MONOOXYGENASE-RELATED"/>
    <property type="match status" value="1"/>
</dbReference>
<keyword evidence="6" id="KW-0503">Monooxygenase</keyword>
<feature type="region of interest" description="Disordered" evidence="7">
    <location>
        <begin position="55"/>
        <end position="111"/>
    </location>
</feature>
<protein>
    <submittedName>
        <fullName evidence="8">Cytochrome P450 81D1</fullName>
    </submittedName>
</protein>
<reference evidence="8" key="1">
    <citation type="journal article" date="2023" name="Nat. Commun.">
        <title>Diploid and tetraploid genomes of Acorus and the evolution of monocots.</title>
        <authorList>
            <person name="Ma L."/>
            <person name="Liu K.W."/>
            <person name="Li Z."/>
            <person name="Hsiao Y.Y."/>
            <person name="Qi Y."/>
            <person name="Fu T."/>
            <person name="Tang G.D."/>
            <person name="Zhang D."/>
            <person name="Sun W.H."/>
            <person name="Liu D.K."/>
            <person name="Li Y."/>
            <person name="Chen G.Z."/>
            <person name="Liu X.D."/>
            <person name="Liao X.Y."/>
            <person name="Jiang Y.T."/>
            <person name="Yu X."/>
            <person name="Hao Y."/>
            <person name="Huang J."/>
            <person name="Zhao X.W."/>
            <person name="Ke S."/>
            <person name="Chen Y.Y."/>
            <person name="Wu W.L."/>
            <person name="Hsu J.L."/>
            <person name="Lin Y.F."/>
            <person name="Huang M.D."/>
            <person name="Li C.Y."/>
            <person name="Huang L."/>
            <person name="Wang Z.W."/>
            <person name="Zhao X."/>
            <person name="Zhong W.Y."/>
            <person name="Peng D.H."/>
            <person name="Ahmad S."/>
            <person name="Lan S."/>
            <person name="Zhang J.S."/>
            <person name="Tsai W.C."/>
            <person name="Van de Peer Y."/>
            <person name="Liu Z.J."/>
        </authorList>
    </citation>
    <scope>NUCLEOTIDE SEQUENCE</scope>
    <source>
        <strain evidence="8">CP</strain>
    </source>
</reference>
<gene>
    <name evidence="8" type="primary">CYP81D1</name>
    <name evidence="8" type="ORF">QJS10_CPB17g02297</name>
</gene>
<dbReference type="EMBL" id="JAUJYO010000017">
    <property type="protein sequence ID" value="KAK1292360.1"/>
    <property type="molecule type" value="Genomic_DNA"/>
</dbReference>
<dbReference type="GO" id="GO:0020037">
    <property type="term" value="F:heme binding"/>
    <property type="evidence" value="ECO:0007669"/>
    <property type="project" value="InterPro"/>
</dbReference>
<feature type="region of interest" description="Disordered" evidence="7">
    <location>
        <begin position="1"/>
        <end position="22"/>
    </location>
</feature>
<keyword evidence="6" id="KW-0408">Iron</keyword>
<comment type="subcellular location">
    <subcellularLocation>
        <location evidence="1">Membrane</location>
        <topology evidence="1">Single-pass membrane protein</topology>
    </subcellularLocation>
</comment>
<accession>A0AAV9CU62</accession>
<dbReference type="GO" id="GO:0016709">
    <property type="term" value="F:oxidoreductase activity, acting on paired donors, with incorporation or reduction of molecular oxygen, NAD(P)H as one donor, and incorporation of one atom of oxygen"/>
    <property type="evidence" value="ECO:0007669"/>
    <property type="project" value="TreeGrafter"/>
</dbReference>
<evidence type="ECO:0000256" key="2">
    <source>
        <dbReference type="ARBA" id="ARBA00022692"/>
    </source>
</evidence>
<dbReference type="SUPFAM" id="SSF48264">
    <property type="entry name" value="Cytochrome P450"/>
    <property type="match status" value="1"/>
</dbReference>
<proteinExistence type="inferred from homology"/>
<dbReference type="PROSITE" id="PS00086">
    <property type="entry name" value="CYTOCHROME_P450"/>
    <property type="match status" value="1"/>
</dbReference>
<dbReference type="Gene3D" id="1.10.630.10">
    <property type="entry name" value="Cytochrome P450"/>
    <property type="match status" value="1"/>
</dbReference>